<evidence type="ECO:0008006" key="3">
    <source>
        <dbReference type="Google" id="ProtNLM"/>
    </source>
</evidence>
<comment type="caution">
    <text evidence="1">The sequence shown here is derived from an EMBL/GenBank/DDBJ whole genome shotgun (WGS) entry which is preliminary data.</text>
</comment>
<sequence length="212" mass="24824">MDLEQALSLERFGRYMAWANGDRARAIALYTLNTQLSESLYTPLQMLEVALRNRIHAVMHEAYHETWFQDETIILKPRQIEQVGMAVADIEFDKKDVTPGRIVAALTFSFWTTMFGPDYETLWQQTLHGIARRPDGKGLRRKDFSGPLHPVRTIRNRIAHHEPILNWNLRKHYGNIVTMTEWLSPVAATWCRTHCRFEAIYPQERIVLHEPE</sequence>
<accession>A0AAD3NXZ6</accession>
<gene>
    <name evidence="1" type="ORF">GCM10017635_11500</name>
</gene>
<dbReference type="AlphaFoldDB" id="A0AAD3NXZ6"/>
<dbReference type="Proteomes" id="UP001143349">
    <property type="component" value="Unassembled WGS sequence"/>
</dbReference>
<evidence type="ECO:0000313" key="1">
    <source>
        <dbReference type="EMBL" id="GLK63679.1"/>
    </source>
</evidence>
<dbReference type="EMBL" id="BSFH01000022">
    <property type="protein sequence ID" value="GLK63679.1"/>
    <property type="molecule type" value="Genomic_DNA"/>
</dbReference>
<organism evidence="1 2">
    <name type="scientific">Paracoccus kondratievae</name>
    <dbReference type="NCBI Taxonomy" id="135740"/>
    <lineage>
        <taxon>Bacteria</taxon>
        <taxon>Pseudomonadati</taxon>
        <taxon>Pseudomonadota</taxon>
        <taxon>Alphaproteobacteria</taxon>
        <taxon>Rhodobacterales</taxon>
        <taxon>Paracoccaceae</taxon>
        <taxon>Paracoccus</taxon>
    </lineage>
</organism>
<name>A0AAD3NXZ6_9RHOB</name>
<reference evidence="1" key="2">
    <citation type="submission" date="2023-01" db="EMBL/GenBank/DDBJ databases">
        <authorList>
            <person name="Sun Q."/>
            <person name="Evtushenko L."/>
        </authorList>
    </citation>
    <scope>NUCLEOTIDE SEQUENCE</scope>
    <source>
        <strain evidence="1">VKM B-2222</strain>
    </source>
</reference>
<keyword evidence="2" id="KW-1185">Reference proteome</keyword>
<reference evidence="1" key="1">
    <citation type="journal article" date="2014" name="Int. J. Syst. Evol. Microbiol.">
        <title>Complete genome sequence of Corynebacterium casei LMG S-19264T (=DSM 44701T), isolated from a smear-ripened cheese.</title>
        <authorList>
            <consortium name="US DOE Joint Genome Institute (JGI-PGF)"/>
            <person name="Walter F."/>
            <person name="Albersmeier A."/>
            <person name="Kalinowski J."/>
            <person name="Ruckert C."/>
        </authorList>
    </citation>
    <scope>NUCLEOTIDE SEQUENCE</scope>
    <source>
        <strain evidence="1">VKM B-2222</strain>
    </source>
</reference>
<evidence type="ECO:0000313" key="2">
    <source>
        <dbReference type="Proteomes" id="UP001143349"/>
    </source>
</evidence>
<proteinExistence type="predicted"/>
<protein>
    <recommendedName>
        <fullName evidence="3">Abi family protein</fullName>
    </recommendedName>
</protein>